<dbReference type="SMART" id="SM00558">
    <property type="entry name" value="JmjC"/>
    <property type="match status" value="1"/>
</dbReference>
<dbReference type="GeneID" id="19240668"/>
<dbReference type="SUPFAM" id="SSF51197">
    <property type="entry name" value="Clavaminate synthase-like"/>
    <property type="match status" value="1"/>
</dbReference>
<dbReference type="PANTHER" id="PTHR10694">
    <property type="entry name" value="LYSINE-SPECIFIC DEMETHYLASE"/>
    <property type="match status" value="1"/>
</dbReference>
<sequence>MFDHNNGIALESIKFSATGFKKFPATTRKTGIRTVQHRAIAFGDHQEQRLRRHEEIPNHYFTVDITVKNLCETTEAFTIPQLSAPRTDDDIKQNPANALEKYLNHDLDKVFHYLITEAHTPAQRNAIGLQSTALTTTPRLLSTRQQFAGIHSPYVYICPRRSYTSFHKEDFNLQSANLLHAGAPNVWVLISSRQADQFEARIAELFGLTNSNIKCSQFVRHSNVIIPPTLLEVWGIAFEVVLQYPGEIIVTDYNVYHYVWHAGPNISEAINICEEGWLPPPMYQCCSNNSICGRGPFVSHSGMRIGELQKLSIEPMHVPHKEIETDSDSQTDLKADIFEHRNAKFDKGKRIASRISKEHLDFADPTDPLIVVIPDSPNTTSSNSVQSIIITDSSDATVKTASQNVVDHLISATSIEEQLDVLIAEGIDFGPYFNLTRAAAEAMFRRFRPTTPGDVQASWLNDTALKLTLEALSAHDASVAIVDSISVKSSQWEPLWDQQPDTVLIPCRENNGSDCGPILLADAEIALGKTSLDHLPRDPSHLRLRYLATLLTPARANIHGHRNVRTLLKRKFDEVDVVGQAKCPFFLIEAHQTDLVAAFASPQVFADLCVLRQSAGLRSVHRAQTLVSHAMVLNTTSQTDQMLSTWIKEYSCIILSQRHRKYRDEVEKWRRTTNKRRKRESKYSKPDRARSLPIHLDTYAACIMLHEWDGDHAPNVHAICQQLRDNNINIRQDRQEKLNVLKQQARSGHDLYDFITTFGVIDPLEMPLWMLKPCRDKEAQR</sequence>
<evidence type="ECO:0000259" key="1">
    <source>
        <dbReference type="PROSITE" id="PS51184"/>
    </source>
</evidence>
<dbReference type="HOGENOM" id="CLU_358632_0_0_1"/>
<dbReference type="GO" id="GO:0005634">
    <property type="term" value="C:nucleus"/>
    <property type="evidence" value="ECO:0007669"/>
    <property type="project" value="TreeGrafter"/>
</dbReference>
<dbReference type="Gene3D" id="2.60.120.650">
    <property type="entry name" value="Cupin"/>
    <property type="match status" value="1"/>
</dbReference>
<gene>
    <name evidence="2" type="ORF">EPUS_05720</name>
</gene>
<dbReference type="EMBL" id="KE721500">
    <property type="protein sequence ID" value="ERF68659.1"/>
    <property type="molecule type" value="Genomic_DNA"/>
</dbReference>
<keyword evidence="3" id="KW-1185">Reference proteome</keyword>
<dbReference type="GO" id="GO:0010468">
    <property type="term" value="P:regulation of gene expression"/>
    <property type="evidence" value="ECO:0007669"/>
    <property type="project" value="TreeGrafter"/>
</dbReference>
<dbReference type="InterPro" id="IPR003347">
    <property type="entry name" value="JmjC_dom"/>
</dbReference>
<dbReference type="eggNOG" id="KOG0958">
    <property type="taxonomic scope" value="Eukaryota"/>
</dbReference>
<evidence type="ECO:0000313" key="2">
    <source>
        <dbReference type="EMBL" id="ERF68659.1"/>
    </source>
</evidence>
<dbReference type="Pfam" id="PF02373">
    <property type="entry name" value="JmjC"/>
    <property type="match status" value="1"/>
</dbReference>
<evidence type="ECO:0000313" key="3">
    <source>
        <dbReference type="Proteomes" id="UP000019373"/>
    </source>
</evidence>
<proteinExistence type="predicted"/>
<accession>U1HIG6</accession>
<dbReference type="PROSITE" id="PS51184">
    <property type="entry name" value="JMJC"/>
    <property type="match status" value="1"/>
</dbReference>
<organism evidence="2 3">
    <name type="scientific">Endocarpon pusillum (strain Z07020 / HMAS-L-300199)</name>
    <name type="common">Lichen-forming fungus</name>
    <dbReference type="NCBI Taxonomy" id="1263415"/>
    <lineage>
        <taxon>Eukaryota</taxon>
        <taxon>Fungi</taxon>
        <taxon>Dikarya</taxon>
        <taxon>Ascomycota</taxon>
        <taxon>Pezizomycotina</taxon>
        <taxon>Eurotiomycetes</taxon>
        <taxon>Chaetothyriomycetidae</taxon>
        <taxon>Verrucariales</taxon>
        <taxon>Verrucariaceae</taxon>
        <taxon>Endocarpon</taxon>
    </lineage>
</organism>
<name>U1HIG6_ENDPU</name>
<reference evidence="3" key="1">
    <citation type="journal article" date="2014" name="BMC Genomics">
        <title>Genome characteristics reveal the impact of lichenization on lichen-forming fungus Endocarpon pusillum Hedwig (Verrucariales, Ascomycota).</title>
        <authorList>
            <person name="Wang Y.-Y."/>
            <person name="Liu B."/>
            <person name="Zhang X.-Y."/>
            <person name="Zhou Q.-M."/>
            <person name="Zhang T."/>
            <person name="Li H."/>
            <person name="Yu Y.-F."/>
            <person name="Zhang X.-L."/>
            <person name="Hao X.-Y."/>
            <person name="Wang M."/>
            <person name="Wang L."/>
            <person name="Wei J.-C."/>
        </authorList>
    </citation>
    <scope>NUCLEOTIDE SEQUENCE [LARGE SCALE GENOMIC DNA]</scope>
    <source>
        <strain evidence="3">Z07020 / HMAS-L-300199</strain>
    </source>
</reference>
<dbReference type="AlphaFoldDB" id="U1HIG6"/>
<feature type="domain" description="JmjC" evidence="1">
    <location>
        <begin position="126"/>
        <end position="289"/>
    </location>
</feature>
<protein>
    <recommendedName>
        <fullName evidence="1">JmjC domain-containing protein</fullName>
    </recommendedName>
</protein>
<dbReference type="GO" id="GO:0000785">
    <property type="term" value="C:chromatin"/>
    <property type="evidence" value="ECO:0007669"/>
    <property type="project" value="TreeGrafter"/>
</dbReference>
<dbReference type="GO" id="GO:0032452">
    <property type="term" value="F:histone demethylase activity"/>
    <property type="evidence" value="ECO:0007669"/>
    <property type="project" value="TreeGrafter"/>
</dbReference>
<dbReference type="OrthoDB" id="4118641at2759"/>
<dbReference type="Proteomes" id="UP000019373">
    <property type="component" value="Unassembled WGS sequence"/>
</dbReference>
<dbReference type="RefSeq" id="XP_007805643.1">
    <property type="nucleotide sequence ID" value="XM_007807452.1"/>
</dbReference>